<sequence>MGFLKVTAAALTVLSAVAAASACGVIFEQCGGAQYKDGPTCCSPGLTCMIMNKWYSQCRPMAPSPGQVAPYRKCGGSGYMGPSACTPGFKCTVVDPSFSHCDLITKRPMTPPKLSPTEPAPAGKTCGKEYQACGGKGHMGPKCCKFGLQCVYLSEYNSQCLAPAPKAGELGPYAQCAGAGFKGPSNIA</sequence>
<name>A0ACC3C8J1_PYRYE</name>
<evidence type="ECO:0000313" key="1">
    <source>
        <dbReference type="EMBL" id="KAK1866596.1"/>
    </source>
</evidence>
<accession>A0ACC3C8J1</accession>
<dbReference type="EMBL" id="CM020619">
    <property type="protein sequence ID" value="KAK1866596.1"/>
    <property type="molecule type" value="Genomic_DNA"/>
</dbReference>
<gene>
    <name evidence="1" type="ORF">I4F81_009112</name>
</gene>
<proteinExistence type="predicted"/>
<reference evidence="1" key="1">
    <citation type="submission" date="2019-11" db="EMBL/GenBank/DDBJ databases">
        <title>Nori genome reveals adaptations in red seaweeds to the harsh intertidal environment.</title>
        <authorList>
            <person name="Wang D."/>
            <person name="Mao Y."/>
        </authorList>
    </citation>
    <scope>NUCLEOTIDE SEQUENCE</scope>
    <source>
        <tissue evidence="1">Gametophyte</tissue>
    </source>
</reference>
<comment type="caution">
    <text evidence="1">The sequence shown here is derived from an EMBL/GenBank/DDBJ whole genome shotgun (WGS) entry which is preliminary data.</text>
</comment>
<evidence type="ECO:0000313" key="2">
    <source>
        <dbReference type="Proteomes" id="UP000798662"/>
    </source>
</evidence>
<dbReference type="Proteomes" id="UP000798662">
    <property type="component" value="Chromosome 2"/>
</dbReference>
<keyword evidence="2" id="KW-1185">Reference proteome</keyword>
<organism evidence="1 2">
    <name type="scientific">Pyropia yezoensis</name>
    <name type="common">Susabi-nori</name>
    <name type="synonym">Porphyra yezoensis</name>
    <dbReference type="NCBI Taxonomy" id="2788"/>
    <lineage>
        <taxon>Eukaryota</taxon>
        <taxon>Rhodophyta</taxon>
        <taxon>Bangiophyceae</taxon>
        <taxon>Bangiales</taxon>
        <taxon>Bangiaceae</taxon>
        <taxon>Pyropia</taxon>
    </lineage>
</organism>
<protein>
    <submittedName>
        <fullName evidence="1">Uncharacterized protein</fullName>
    </submittedName>
</protein>